<reference evidence="12" key="1">
    <citation type="submission" date="2021-10" db="EMBL/GenBank/DDBJ databases">
        <title>Tropical sea cucumber genome reveals ecological adaptation and Cuvierian tubules defense mechanism.</title>
        <authorList>
            <person name="Chen T."/>
        </authorList>
    </citation>
    <scope>NUCLEOTIDE SEQUENCE</scope>
    <source>
        <strain evidence="12">Nanhai2018</strain>
        <tissue evidence="12">Muscle</tissue>
    </source>
</reference>
<dbReference type="InterPro" id="IPR001915">
    <property type="entry name" value="Peptidase_M48"/>
</dbReference>
<evidence type="ECO:0000256" key="4">
    <source>
        <dbReference type="ARBA" id="ARBA00022833"/>
    </source>
</evidence>
<dbReference type="GO" id="GO:0004222">
    <property type="term" value="F:metalloendopeptidase activity"/>
    <property type="evidence" value="ECO:0007669"/>
    <property type="project" value="InterPro"/>
</dbReference>
<comment type="cofactor">
    <cofactor evidence="9">
        <name>Zn(2+)</name>
        <dbReference type="ChEBI" id="CHEBI:29105"/>
    </cofactor>
    <text evidence="9">Binds 1 zinc ion per subunit.</text>
</comment>
<dbReference type="EMBL" id="JAIZAY010000006">
    <property type="protein sequence ID" value="KAJ8040009.1"/>
    <property type="molecule type" value="Genomic_DNA"/>
</dbReference>
<evidence type="ECO:0000313" key="13">
    <source>
        <dbReference type="Proteomes" id="UP001152320"/>
    </source>
</evidence>
<keyword evidence="1 9" id="KW-0645">Protease</keyword>
<keyword evidence="10" id="KW-0472">Membrane</keyword>
<dbReference type="GO" id="GO:0046872">
    <property type="term" value="F:metal ion binding"/>
    <property type="evidence" value="ECO:0007669"/>
    <property type="project" value="UniProtKB-KW"/>
</dbReference>
<evidence type="ECO:0000259" key="11">
    <source>
        <dbReference type="Pfam" id="PF01435"/>
    </source>
</evidence>
<protein>
    <recommendedName>
        <fullName evidence="7">Metalloendopeptidase OMA1, mitochondrial</fullName>
    </recommendedName>
    <alternativeName>
        <fullName evidence="8">Overlapping with the m-AAA protease 1 homolog</fullName>
    </alternativeName>
</protein>
<dbReference type="GO" id="GO:0006515">
    <property type="term" value="P:protein quality control for misfolded or incompletely synthesized proteins"/>
    <property type="evidence" value="ECO:0007669"/>
    <property type="project" value="TreeGrafter"/>
</dbReference>
<evidence type="ECO:0000313" key="12">
    <source>
        <dbReference type="EMBL" id="KAJ8040009.1"/>
    </source>
</evidence>
<proteinExistence type="inferred from homology"/>
<sequence>MLRGRGLFLLRTFVGGKELTLCRKNVPTGLNTHLSKLDRNVHFNSNQQILHISQKVQLKRFPQVQQPWLAVKRTFPEKNLKEFHTSGRRDAPPFLVLMIFKSFAKVSAVISGRAFRQWWKSLPKHKSQYFGNYVRRNIWKIVAGVAGVCGLCGVFYSAHLEQTPITNRTRFLALNNKQLADIIEVECEQHLKEFEGLILPPSHPLYEVVSRVTMRLLKGNQDLHQIRDRTWTIHLVNKDVKNAFVLPNGHIFVFTGIFKAVSNEQQLGIVLAHEISHVVLNHSAEQISFFEFIDFLLIIVLGAIWAILPNDGLAIVATWFKNKVVELLLKMPYSRLLETEADEVGLQIAAKACLDVRESQVFWESMSHNSPDTEEVAFLSTHPSHLQRAKHLGDLIPQAIRVREYCGCAPLPIRDPRNVDIAKPAIGG</sequence>
<dbReference type="Proteomes" id="UP001152320">
    <property type="component" value="Chromosome 6"/>
</dbReference>
<feature type="domain" description="Peptidase M48" evidence="11">
    <location>
        <begin position="224"/>
        <end position="393"/>
    </location>
</feature>
<dbReference type="OrthoDB" id="7464992at2759"/>
<feature type="transmembrane region" description="Helical" evidence="10">
    <location>
        <begin position="295"/>
        <end position="320"/>
    </location>
</feature>
<evidence type="ECO:0000256" key="9">
    <source>
        <dbReference type="RuleBase" id="RU003983"/>
    </source>
</evidence>
<evidence type="ECO:0000256" key="6">
    <source>
        <dbReference type="ARBA" id="ARBA00038233"/>
    </source>
</evidence>
<evidence type="ECO:0000256" key="2">
    <source>
        <dbReference type="ARBA" id="ARBA00022723"/>
    </source>
</evidence>
<comment type="caution">
    <text evidence="12">The sequence shown here is derived from an EMBL/GenBank/DDBJ whole genome shotgun (WGS) entry which is preliminary data.</text>
</comment>
<evidence type="ECO:0000256" key="7">
    <source>
        <dbReference type="ARBA" id="ARBA00040360"/>
    </source>
</evidence>
<keyword evidence="10" id="KW-1133">Transmembrane helix</keyword>
<dbReference type="Pfam" id="PF01435">
    <property type="entry name" value="Peptidase_M48"/>
    <property type="match status" value="1"/>
</dbReference>
<comment type="similarity">
    <text evidence="6 9">Belongs to the peptidase M48 family.</text>
</comment>
<dbReference type="InterPro" id="IPR051156">
    <property type="entry name" value="Mito/Outer_Membr_Metalloprot"/>
</dbReference>
<dbReference type="GO" id="GO:0005743">
    <property type="term" value="C:mitochondrial inner membrane"/>
    <property type="evidence" value="ECO:0007669"/>
    <property type="project" value="TreeGrafter"/>
</dbReference>
<keyword evidence="10" id="KW-0812">Transmembrane</keyword>
<feature type="transmembrane region" description="Helical" evidence="10">
    <location>
        <begin position="137"/>
        <end position="158"/>
    </location>
</feature>
<keyword evidence="13" id="KW-1185">Reference proteome</keyword>
<name>A0A9Q1C8I6_HOLLE</name>
<evidence type="ECO:0000256" key="10">
    <source>
        <dbReference type="SAM" id="Phobius"/>
    </source>
</evidence>
<dbReference type="Gene3D" id="3.30.2010.10">
    <property type="entry name" value="Metalloproteases ('zincins'), catalytic domain"/>
    <property type="match status" value="1"/>
</dbReference>
<accession>A0A9Q1C8I6</accession>
<organism evidence="12 13">
    <name type="scientific">Holothuria leucospilota</name>
    <name type="common">Black long sea cucumber</name>
    <name type="synonym">Mertensiothuria leucospilota</name>
    <dbReference type="NCBI Taxonomy" id="206669"/>
    <lineage>
        <taxon>Eukaryota</taxon>
        <taxon>Metazoa</taxon>
        <taxon>Echinodermata</taxon>
        <taxon>Eleutherozoa</taxon>
        <taxon>Echinozoa</taxon>
        <taxon>Holothuroidea</taxon>
        <taxon>Aspidochirotacea</taxon>
        <taxon>Aspidochirotida</taxon>
        <taxon>Holothuriidae</taxon>
        <taxon>Holothuria</taxon>
    </lineage>
</organism>
<keyword evidence="2" id="KW-0479">Metal-binding</keyword>
<keyword evidence="5 9" id="KW-0482">Metalloprotease</keyword>
<dbReference type="CDD" id="cd07331">
    <property type="entry name" value="M48C_Oma1_like"/>
    <property type="match status" value="1"/>
</dbReference>
<evidence type="ECO:0000256" key="3">
    <source>
        <dbReference type="ARBA" id="ARBA00022801"/>
    </source>
</evidence>
<keyword evidence="4 9" id="KW-0862">Zinc</keyword>
<evidence type="ECO:0000256" key="1">
    <source>
        <dbReference type="ARBA" id="ARBA00022670"/>
    </source>
</evidence>
<dbReference type="PANTHER" id="PTHR22726">
    <property type="entry name" value="METALLOENDOPEPTIDASE OMA1"/>
    <property type="match status" value="1"/>
</dbReference>
<evidence type="ECO:0000256" key="5">
    <source>
        <dbReference type="ARBA" id="ARBA00023049"/>
    </source>
</evidence>
<gene>
    <name evidence="12" type="ORF">HOLleu_14190</name>
</gene>
<keyword evidence="3 9" id="KW-0378">Hydrolase</keyword>
<evidence type="ECO:0000256" key="8">
    <source>
        <dbReference type="ARBA" id="ARBA00042978"/>
    </source>
</evidence>
<dbReference type="GO" id="GO:0034982">
    <property type="term" value="P:mitochondrial protein processing"/>
    <property type="evidence" value="ECO:0007669"/>
    <property type="project" value="TreeGrafter"/>
</dbReference>
<dbReference type="PANTHER" id="PTHR22726:SF1">
    <property type="entry name" value="METALLOENDOPEPTIDASE OMA1, MITOCHONDRIAL"/>
    <property type="match status" value="1"/>
</dbReference>
<dbReference type="AlphaFoldDB" id="A0A9Q1C8I6"/>